<dbReference type="GO" id="GO:0005524">
    <property type="term" value="F:ATP binding"/>
    <property type="evidence" value="ECO:0007669"/>
    <property type="project" value="UniProtKB-KW"/>
</dbReference>
<dbReference type="GeneID" id="17090727"/>
<evidence type="ECO:0000256" key="1">
    <source>
        <dbReference type="ARBA" id="ARBA00004496"/>
    </source>
</evidence>
<dbReference type="GO" id="GO:0006397">
    <property type="term" value="P:mRNA processing"/>
    <property type="evidence" value="ECO:0007669"/>
    <property type="project" value="UniProtKB-KW"/>
</dbReference>
<evidence type="ECO:0000256" key="6">
    <source>
        <dbReference type="ARBA" id="ARBA00023054"/>
    </source>
</evidence>
<evidence type="ECO:0000313" key="8">
    <source>
        <dbReference type="EMBL" id="EME32133.1"/>
    </source>
</evidence>
<dbReference type="PANTHER" id="PTHR12272">
    <property type="entry name" value="DEADENYLATION COMPLEX SUBUNIT PAN3"/>
    <property type="match status" value="1"/>
</dbReference>
<evidence type="ECO:0000256" key="3">
    <source>
        <dbReference type="ARBA" id="ARBA00022664"/>
    </source>
</evidence>
<dbReference type="Gramene" id="EME32133">
    <property type="protein sequence ID" value="EME32133"/>
    <property type="gene ID" value="Gasu_05490"/>
</dbReference>
<comment type="subcellular location">
    <subcellularLocation>
        <location evidence="1">Cytoplasm</location>
    </subcellularLocation>
</comment>
<evidence type="ECO:0000256" key="4">
    <source>
        <dbReference type="ARBA" id="ARBA00022741"/>
    </source>
</evidence>
<evidence type="ECO:0000313" key="9">
    <source>
        <dbReference type="Proteomes" id="UP000030680"/>
    </source>
</evidence>
<dbReference type="Gene3D" id="1.10.510.10">
    <property type="entry name" value="Transferase(Phosphotransferase) domain 1"/>
    <property type="match status" value="1"/>
</dbReference>
<dbReference type="Gene3D" id="1.20.5.5160">
    <property type="match status" value="1"/>
</dbReference>
<dbReference type="GO" id="GO:0000289">
    <property type="term" value="P:nuclear-transcribed mRNA poly(A) tail shortening"/>
    <property type="evidence" value="ECO:0007669"/>
    <property type="project" value="InterPro"/>
</dbReference>
<keyword evidence="5" id="KW-0067">ATP-binding</keyword>
<reference evidence="9" key="1">
    <citation type="journal article" date="2013" name="Science">
        <title>Gene transfer from bacteria and archaea facilitated evolution of an extremophilic eukaryote.</title>
        <authorList>
            <person name="Schonknecht G."/>
            <person name="Chen W.H."/>
            <person name="Ternes C.M."/>
            <person name="Barbier G.G."/>
            <person name="Shrestha R.P."/>
            <person name="Stanke M."/>
            <person name="Brautigam A."/>
            <person name="Baker B.J."/>
            <person name="Banfield J.F."/>
            <person name="Garavito R.M."/>
            <person name="Carr K."/>
            <person name="Wilkerson C."/>
            <person name="Rensing S.A."/>
            <person name="Gagneul D."/>
            <person name="Dickenson N.E."/>
            <person name="Oesterhelt C."/>
            <person name="Lercher M.J."/>
            <person name="Weber A.P."/>
        </authorList>
    </citation>
    <scope>NUCLEOTIDE SEQUENCE [LARGE SCALE GENOMIC DNA]</scope>
    <source>
        <strain evidence="9">074W</strain>
    </source>
</reference>
<keyword evidence="8" id="KW-0378">Hydrolase</keyword>
<dbReference type="PANTHER" id="PTHR12272:SF11">
    <property type="entry name" value="PAN2-PAN3 DEADENYLATION COMPLEX SUBUNIT PAN3"/>
    <property type="match status" value="1"/>
</dbReference>
<feature type="domain" description="Protein kinase" evidence="7">
    <location>
        <begin position="147"/>
        <end position="467"/>
    </location>
</feature>
<sequence>MEDVSRGGRGLRASAPEFTFQDVRKHSDSFHGYSASSSDISISTAEDDVTLSDDVPSFRNLNYLVNSKAGNLAGSSLIETTRKQSLGSPSRQPRKNIVFQENLSEKSCMTEDLFEESRLVRSSKKKVDWIFCSHQITSSLPTTINQYHSLYQIEETSSGVPVFLNYRCLSSSDGKVYLLRRVLGAVPFDSQFVLKCVERWKKIRHPSVVPLCEVFSTFAFTQGAANELVFVYPFYDNAQIFRKVNSICKLFSTFQKGLQVYLPSEDEENKQVFPLPEKVIWTILIQLISSLDALHSAEMVAGESLSSSGILVVGTHRIRLNKCGIAESLSTDSVGSKNYSQYSTSFVLDIERKKQDDVWRLMHLLFLLTLRSHASIVKNGVLQIGVNDALNVLQSMAFYSHDILHILSFLVDHYNRTLPVSITQICSIVAPQIIYDYGHVWLHADTLEAELDRRLNSSRLFQLISLFGFVLDWDDSSTISQWSETEDKFVLRLFYDYMFHPYDNENKCFLDISHVIECLNRVDVGSEELMLLASKDSKSLLVVSYADIRCSLVKALSEHGISL</sequence>
<dbReference type="EMBL" id="KB454487">
    <property type="protein sequence ID" value="EME32133.1"/>
    <property type="molecule type" value="Genomic_DNA"/>
</dbReference>
<dbReference type="InterPro" id="IPR030844">
    <property type="entry name" value="PAN3"/>
</dbReference>
<dbReference type="Gene3D" id="1.10.287.3700">
    <property type="match status" value="1"/>
</dbReference>
<keyword evidence="6" id="KW-0175">Coiled coil</keyword>
<dbReference type="GO" id="GO:0004535">
    <property type="term" value="F:poly(A)-specific ribonuclease activity"/>
    <property type="evidence" value="ECO:0007669"/>
    <property type="project" value="UniProtKB-EC"/>
</dbReference>
<dbReference type="eggNOG" id="KOG3741">
    <property type="taxonomic scope" value="Eukaryota"/>
</dbReference>
<dbReference type="GO" id="GO:0031251">
    <property type="term" value="C:PAN complex"/>
    <property type="evidence" value="ECO:0007669"/>
    <property type="project" value="InterPro"/>
</dbReference>
<keyword evidence="4" id="KW-0547">Nucleotide-binding</keyword>
<dbReference type="SUPFAM" id="SSF56112">
    <property type="entry name" value="Protein kinase-like (PK-like)"/>
    <property type="match status" value="1"/>
</dbReference>
<dbReference type="OMA" id="YVFHSVD"/>
<dbReference type="STRING" id="130081.M2Y7S4"/>
<dbReference type="GO" id="GO:0004672">
    <property type="term" value="F:protein kinase activity"/>
    <property type="evidence" value="ECO:0007669"/>
    <property type="project" value="InterPro"/>
</dbReference>
<dbReference type="AlphaFoldDB" id="M2Y7S4"/>
<protein>
    <submittedName>
        <fullName evidence="8">PAB-dependent poly(A)-specific ribonuclease subunit 3 isoform 2</fullName>
        <ecNumber evidence="8">3.1.13.4</ecNumber>
    </submittedName>
</protein>
<organism evidence="8 9">
    <name type="scientific">Galdieria sulphuraria</name>
    <name type="common">Red alga</name>
    <dbReference type="NCBI Taxonomy" id="130081"/>
    <lineage>
        <taxon>Eukaryota</taxon>
        <taxon>Rhodophyta</taxon>
        <taxon>Bangiophyceae</taxon>
        <taxon>Galdieriales</taxon>
        <taxon>Galdieriaceae</taxon>
        <taxon>Galdieria</taxon>
    </lineage>
</organism>
<dbReference type="Pfam" id="PF18101">
    <property type="entry name" value="Pan3_CK"/>
    <property type="match status" value="1"/>
</dbReference>
<dbReference type="InterPro" id="IPR041332">
    <property type="entry name" value="Pan3_CK"/>
</dbReference>
<dbReference type="GO" id="GO:0008143">
    <property type="term" value="F:poly(A) binding"/>
    <property type="evidence" value="ECO:0007669"/>
    <property type="project" value="TreeGrafter"/>
</dbReference>
<evidence type="ECO:0000256" key="2">
    <source>
        <dbReference type="ARBA" id="ARBA00022490"/>
    </source>
</evidence>
<gene>
    <name evidence="8" type="ORF">Gasu_05490</name>
</gene>
<dbReference type="InterPro" id="IPR000719">
    <property type="entry name" value="Prot_kinase_dom"/>
</dbReference>
<dbReference type="OrthoDB" id="204958at2759"/>
<name>M2Y7S4_GALSU</name>
<accession>M2Y7S4</accession>
<dbReference type="PROSITE" id="PS50011">
    <property type="entry name" value="PROTEIN_KINASE_DOM"/>
    <property type="match status" value="1"/>
</dbReference>
<proteinExistence type="predicted"/>
<evidence type="ECO:0000259" key="7">
    <source>
        <dbReference type="PROSITE" id="PS50011"/>
    </source>
</evidence>
<dbReference type="EC" id="3.1.13.4" evidence="8"/>
<dbReference type="GO" id="GO:0000932">
    <property type="term" value="C:P-body"/>
    <property type="evidence" value="ECO:0007669"/>
    <property type="project" value="TreeGrafter"/>
</dbReference>
<dbReference type="InterPro" id="IPR011009">
    <property type="entry name" value="Kinase-like_dom_sf"/>
</dbReference>
<keyword evidence="2" id="KW-0963">Cytoplasm</keyword>
<evidence type="ECO:0000256" key="5">
    <source>
        <dbReference type="ARBA" id="ARBA00022840"/>
    </source>
</evidence>
<dbReference type="Proteomes" id="UP000030680">
    <property type="component" value="Unassembled WGS sequence"/>
</dbReference>
<keyword evidence="3" id="KW-0507">mRNA processing</keyword>
<keyword evidence="9" id="KW-1185">Reference proteome</keyword>
<dbReference type="RefSeq" id="XP_005708653.1">
    <property type="nucleotide sequence ID" value="XM_005708596.1"/>
</dbReference>